<accession>A0A9P5PXY9</accession>
<keyword evidence="3" id="KW-1185">Reference proteome</keyword>
<dbReference type="Proteomes" id="UP000772434">
    <property type="component" value="Unassembled WGS sequence"/>
</dbReference>
<feature type="non-terminal residue" evidence="2">
    <location>
        <position position="161"/>
    </location>
</feature>
<feature type="non-terminal residue" evidence="2">
    <location>
        <position position="1"/>
    </location>
</feature>
<evidence type="ECO:0000313" key="2">
    <source>
        <dbReference type="EMBL" id="KAF9070205.1"/>
    </source>
</evidence>
<sequence>PCKEPTNPNIVTLVDTNGIHGTRISYCGCNRDPNRLQQLMNTRLFPGSVKFPTTIMRFRVMDDYTKHNLASKKSSYDYIHALCSLSDGFFTQEVADPHPQFIVATRIWRKLHIDKHTGQIHNLSESDAFPHRTPGSIMHYCLACPEDGFNIEKGWEQTPPE</sequence>
<protein>
    <recommendedName>
        <fullName evidence="1">CxC2-like cysteine cluster KDZ transposase-associated domain-containing protein</fullName>
    </recommendedName>
</protein>
<dbReference type="AlphaFoldDB" id="A0A9P5PXY9"/>
<evidence type="ECO:0000259" key="1">
    <source>
        <dbReference type="Pfam" id="PF18803"/>
    </source>
</evidence>
<organism evidence="2 3">
    <name type="scientific">Rhodocollybia butyracea</name>
    <dbReference type="NCBI Taxonomy" id="206335"/>
    <lineage>
        <taxon>Eukaryota</taxon>
        <taxon>Fungi</taxon>
        <taxon>Dikarya</taxon>
        <taxon>Basidiomycota</taxon>
        <taxon>Agaricomycotina</taxon>
        <taxon>Agaricomycetes</taxon>
        <taxon>Agaricomycetidae</taxon>
        <taxon>Agaricales</taxon>
        <taxon>Marasmiineae</taxon>
        <taxon>Omphalotaceae</taxon>
        <taxon>Rhodocollybia</taxon>
    </lineage>
</organism>
<gene>
    <name evidence="2" type="ORF">BDP27DRAFT_1175383</name>
</gene>
<comment type="caution">
    <text evidence="2">The sequence shown here is derived from an EMBL/GenBank/DDBJ whole genome shotgun (WGS) entry which is preliminary data.</text>
</comment>
<evidence type="ECO:0000313" key="3">
    <source>
        <dbReference type="Proteomes" id="UP000772434"/>
    </source>
</evidence>
<dbReference type="EMBL" id="JADNRY010000043">
    <property type="protein sequence ID" value="KAF9070205.1"/>
    <property type="molecule type" value="Genomic_DNA"/>
</dbReference>
<dbReference type="InterPro" id="IPR041457">
    <property type="entry name" value="CxC2_KDZ-assoc"/>
</dbReference>
<dbReference type="OrthoDB" id="3149508at2759"/>
<name>A0A9P5PXY9_9AGAR</name>
<dbReference type="Pfam" id="PF18803">
    <property type="entry name" value="CxC2"/>
    <property type="match status" value="1"/>
</dbReference>
<feature type="domain" description="CxC2-like cysteine cluster KDZ transposase-associated" evidence="1">
    <location>
        <begin position="2"/>
        <end position="87"/>
    </location>
</feature>
<proteinExistence type="predicted"/>
<reference evidence="2" key="1">
    <citation type="submission" date="2020-11" db="EMBL/GenBank/DDBJ databases">
        <authorList>
            <consortium name="DOE Joint Genome Institute"/>
            <person name="Ahrendt S."/>
            <person name="Riley R."/>
            <person name="Andreopoulos W."/>
            <person name="Labutti K."/>
            <person name="Pangilinan J."/>
            <person name="Ruiz-Duenas F.J."/>
            <person name="Barrasa J.M."/>
            <person name="Sanchez-Garcia M."/>
            <person name="Camarero S."/>
            <person name="Miyauchi S."/>
            <person name="Serrano A."/>
            <person name="Linde D."/>
            <person name="Babiker R."/>
            <person name="Drula E."/>
            <person name="Ayuso-Fernandez I."/>
            <person name="Pacheco R."/>
            <person name="Padilla G."/>
            <person name="Ferreira P."/>
            <person name="Barriuso J."/>
            <person name="Kellner H."/>
            <person name="Castanera R."/>
            <person name="Alfaro M."/>
            <person name="Ramirez L."/>
            <person name="Pisabarro A.G."/>
            <person name="Kuo A."/>
            <person name="Tritt A."/>
            <person name="Lipzen A."/>
            <person name="He G."/>
            <person name="Yan M."/>
            <person name="Ng V."/>
            <person name="Cullen D."/>
            <person name="Martin F."/>
            <person name="Rosso M.-N."/>
            <person name="Henrissat B."/>
            <person name="Hibbett D."/>
            <person name="Martinez A.T."/>
            <person name="Grigoriev I.V."/>
        </authorList>
    </citation>
    <scope>NUCLEOTIDE SEQUENCE</scope>
    <source>
        <strain evidence="2">AH 40177</strain>
    </source>
</reference>